<name>A0A4Z2EK74_9TELE</name>
<gene>
    <name evidence="1" type="ORF">EYF80_061100</name>
</gene>
<reference evidence="1 2" key="1">
    <citation type="submission" date="2019-03" db="EMBL/GenBank/DDBJ databases">
        <title>First draft genome of Liparis tanakae, snailfish: a comprehensive survey of snailfish specific genes.</title>
        <authorList>
            <person name="Kim W."/>
            <person name="Song I."/>
            <person name="Jeong J.-H."/>
            <person name="Kim D."/>
            <person name="Kim S."/>
            <person name="Ryu S."/>
            <person name="Song J.Y."/>
            <person name="Lee S.K."/>
        </authorList>
    </citation>
    <scope>NUCLEOTIDE SEQUENCE [LARGE SCALE GENOMIC DNA]</scope>
    <source>
        <tissue evidence="1">Muscle</tissue>
    </source>
</reference>
<dbReference type="AlphaFoldDB" id="A0A4Z2EK74"/>
<dbReference type="EMBL" id="SRLO01006490">
    <property type="protein sequence ID" value="TNN28752.1"/>
    <property type="molecule type" value="Genomic_DNA"/>
</dbReference>
<evidence type="ECO:0000313" key="2">
    <source>
        <dbReference type="Proteomes" id="UP000314294"/>
    </source>
</evidence>
<comment type="caution">
    <text evidence="1">The sequence shown here is derived from an EMBL/GenBank/DDBJ whole genome shotgun (WGS) entry which is preliminary data.</text>
</comment>
<sequence length="63" mass="7205">MEYRDPNISGKTPTVCQHHAPTVRACDGWSGYRMLGEDSCKSSGYRFQYLNRLILRTNQKPLG</sequence>
<evidence type="ECO:0000313" key="1">
    <source>
        <dbReference type="EMBL" id="TNN28752.1"/>
    </source>
</evidence>
<dbReference type="Proteomes" id="UP000314294">
    <property type="component" value="Unassembled WGS sequence"/>
</dbReference>
<keyword evidence="2" id="KW-1185">Reference proteome</keyword>
<organism evidence="1 2">
    <name type="scientific">Liparis tanakae</name>
    <name type="common">Tanaka's snailfish</name>
    <dbReference type="NCBI Taxonomy" id="230148"/>
    <lineage>
        <taxon>Eukaryota</taxon>
        <taxon>Metazoa</taxon>
        <taxon>Chordata</taxon>
        <taxon>Craniata</taxon>
        <taxon>Vertebrata</taxon>
        <taxon>Euteleostomi</taxon>
        <taxon>Actinopterygii</taxon>
        <taxon>Neopterygii</taxon>
        <taxon>Teleostei</taxon>
        <taxon>Neoteleostei</taxon>
        <taxon>Acanthomorphata</taxon>
        <taxon>Eupercaria</taxon>
        <taxon>Perciformes</taxon>
        <taxon>Cottioidei</taxon>
        <taxon>Cottales</taxon>
        <taxon>Liparidae</taxon>
        <taxon>Liparis</taxon>
    </lineage>
</organism>
<protein>
    <submittedName>
        <fullName evidence="1">Uncharacterized protein</fullName>
    </submittedName>
</protein>
<proteinExistence type="predicted"/>
<accession>A0A4Z2EK74</accession>